<reference evidence="8 9" key="1">
    <citation type="submission" date="2017-03" db="EMBL/GenBank/DDBJ databases">
        <title>Genome of the blue death feigning beetle - Asbolus verrucosus.</title>
        <authorList>
            <person name="Rider S.D."/>
        </authorList>
    </citation>
    <scope>NUCLEOTIDE SEQUENCE [LARGE SCALE GENOMIC DNA]</scope>
    <source>
        <strain evidence="8">Butters</strain>
        <tissue evidence="8">Head and leg muscle</tissue>
    </source>
</reference>
<protein>
    <recommendedName>
        <fullName evidence="4">Multifunctional methyltransferase subunit TRM112-like protein</fullName>
    </recommendedName>
    <alternativeName>
        <fullName evidence="7">tRNA methyltransferase 112 homolog</fullName>
    </alternativeName>
</protein>
<dbReference type="CDD" id="cd21089">
    <property type="entry name" value="Trm112-like"/>
    <property type="match status" value="1"/>
</dbReference>
<accession>A0A482VHN1</accession>
<dbReference type="GO" id="GO:0070476">
    <property type="term" value="P:rRNA (guanine-N7)-methylation"/>
    <property type="evidence" value="ECO:0007669"/>
    <property type="project" value="TreeGrafter"/>
</dbReference>
<dbReference type="Gene3D" id="2.20.25.10">
    <property type="match status" value="1"/>
</dbReference>
<dbReference type="PANTHER" id="PTHR12773:SF0">
    <property type="entry name" value="MULTIFUNCTIONAL METHYLTRANSFERASE SUBUNIT TRM112-LIKE PROTEIN"/>
    <property type="match status" value="1"/>
</dbReference>
<name>A0A482VHN1_ASBVE</name>
<dbReference type="OrthoDB" id="2187549at2759"/>
<dbReference type="STRING" id="1661398.A0A482VHN1"/>
<evidence type="ECO:0000313" key="9">
    <source>
        <dbReference type="Proteomes" id="UP000292052"/>
    </source>
</evidence>
<keyword evidence="9" id="KW-1185">Reference proteome</keyword>
<dbReference type="Pfam" id="PF03966">
    <property type="entry name" value="Trm112p"/>
    <property type="match status" value="1"/>
</dbReference>
<evidence type="ECO:0000256" key="7">
    <source>
        <dbReference type="ARBA" id="ARBA00030516"/>
    </source>
</evidence>
<dbReference type="PANTHER" id="PTHR12773">
    <property type="entry name" value="UPF0315 PROTEIN-RELATED"/>
    <property type="match status" value="1"/>
</dbReference>
<dbReference type="EMBL" id="QDEB01097751">
    <property type="protein sequence ID" value="RZC32382.1"/>
    <property type="molecule type" value="Genomic_DNA"/>
</dbReference>
<keyword evidence="6" id="KW-0539">Nucleus</keyword>
<keyword evidence="8" id="KW-0808">Transferase</keyword>
<evidence type="ECO:0000256" key="5">
    <source>
        <dbReference type="ARBA" id="ARBA00022490"/>
    </source>
</evidence>
<comment type="subcellular location">
    <subcellularLocation>
        <location evidence="1">Cytoplasm</location>
        <location evidence="1">Perinuclear region</location>
    </subcellularLocation>
    <subcellularLocation>
        <location evidence="2">Nucleus</location>
        <location evidence="2">Nucleoplasm</location>
    </subcellularLocation>
</comment>
<evidence type="ECO:0000313" key="8">
    <source>
        <dbReference type="EMBL" id="RZC32382.1"/>
    </source>
</evidence>
<dbReference type="GO" id="GO:0046982">
    <property type="term" value="F:protein heterodimerization activity"/>
    <property type="evidence" value="ECO:0007669"/>
    <property type="project" value="InterPro"/>
</dbReference>
<dbReference type="GO" id="GO:0030488">
    <property type="term" value="P:tRNA methylation"/>
    <property type="evidence" value="ECO:0007669"/>
    <property type="project" value="TreeGrafter"/>
</dbReference>
<dbReference type="FunFam" id="2.20.25.10:FF:000015">
    <property type="entry name" value="Multifunctional methyltransferase subunit TRM112-like protein"/>
    <property type="match status" value="1"/>
</dbReference>
<dbReference type="GO" id="GO:0005654">
    <property type="term" value="C:nucleoplasm"/>
    <property type="evidence" value="ECO:0007669"/>
    <property type="project" value="UniProtKB-SubCell"/>
</dbReference>
<dbReference type="InterPro" id="IPR039127">
    <property type="entry name" value="Trm112"/>
</dbReference>
<proteinExistence type="inferred from homology"/>
<evidence type="ECO:0000256" key="1">
    <source>
        <dbReference type="ARBA" id="ARBA00004556"/>
    </source>
</evidence>
<evidence type="ECO:0000256" key="3">
    <source>
        <dbReference type="ARBA" id="ARBA00007980"/>
    </source>
</evidence>
<evidence type="ECO:0000256" key="4">
    <source>
        <dbReference type="ARBA" id="ARBA00019989"/>
    </source>
</evidence>
<evidence type="ECO:0000256" key="6">
    <source>
        <dbReference type="ARBA" id="ARBA00023242"/>
    </source>
</evidence>
<keyword evidence="8" id="KW-0489">Methyltransferase</keyword>
<organism evidence="8 9">
    <name type="scientific">Asbolus verrucosus</name>
    <name type="common">Desert ironclad beetle</name>
    <dbReference type="NCBI Taxonomy" id="1661398"/>
    <lineage>
        <taxon>Eukaryota</taxon>
        <taxon>Metazoa</taxon>
        <taxon>Ecdysozoa</taxon>
        <taxon>Arthropoda</taxon>
        <taxon>Hexapoda</taxon>
        <taxon>Insecta</taxon>
        <taxon>Pterygota</taxon>
        <taxon>Neoptera</taxon>
        <taxon>Endopterygota</taxon>
        <taxon>Coleoptera</taxon>
        <taxon>Polyphaga</taxon>
        <taxon>Cucujiformia</taxon>
        <taxon>Tenebrionidae</taxon>
        <taxon>Pimeliinae</taxon>
        <taxon>Asbolus</taxon>
    </lineage>
</organism>
<comment type="caution">
    <text evidence="8">The sequence shown here is derived from an EMBL/GenBank/DDBJ whole genome shotgun (WGS) entry which is preliminary data.</text>
</comment>
<evidence type="ECO:0000256" key="2">
    <source>
        <dbReference type="ARBA" id="ARBA00004642"/>
    </source>
</evidence>
<keyword evidence="5" id="KW-0963">Cytoplasm</keyword>
<dbReference type="SUPFAM" id="SSF158997">
    <property type="entry name" value="Trm112p-like"/>
    <property type="match status" value="1"/>
</dbReference>
<dbReference type="AlphaFoldDB" id="A0A482VHN1"/>
<sequence length="124" mass="13852">MKLLTHNMLTSKCMKAVTVGYPLGINASDVRVSEVDFNPDFIAKIIPKVDWAVLWNAAESIGQLEGLPKDIVENYENDHDFLKKAHHVLLEVDIINGELICPETGRKFPISNGIPNLLLNEDEV</sequence>
<dbReference type="Proteomes" id="UP000292052">
    <property type="component" value="Unassembled WGS sequence"/>
</dbReference>
<gene>
    <name evidence="8" type="ORF">BDFB_001554</name>
</gene>
<comment type="similarity">
    <text evidence="3">Belongs to the TRM112 family.</text>
</comment>
<dbReference type="GO" id="GO:0048471">
    <property type="term" value="C:perinuclear region of cytoplasm"/>
    <property type="evidence" value="ECO:0007669"/>
    <property type="project" value="UniProtKB-SubCell"/>
</dbReference>
<dbReference type="GO" id="GO:0008168">
    <property type="term" value="F:methyltransferase activity"/>
    <property type="evidence" value="ECO:0007669"/>
    <property type="project" value="UniProtKB-KW"/>
</dbReference>
<dbReference type="InterPro" id="IPR005651">
    <property type="entry name" value="Trm112-like"/>
</dbReference>